<evidence type="ECO:0000313" key="3">
    <source>
        <dbReference type="Proteomes" id="UP000887013"/>
    </source>
</evidence>
<evidence type="ECO:0000313" key="2">
    <source>
        <dbReference type="EMBL" id="GFS79789.1"/>
    </source>
</evidence>
<protein>
    <submittedName>
        <fullName evidence="2">Cleavage stimulation factor subunit 1</fullName>
    </submittedName>
</protein>
<evidence type="ECO:0000259" key="1">
    <source>
        <dbReference type="Pfam" id="PF16699"/>
    </source>
</evidence>
<dbReference type="InterPro" id="IPR032028">
    <property type="entry name" value="CSTF1_dimer"/>
</dbReference>
<name>A0A8X6T4Y5_NEPPI</name>
<dbReference type="Pfam" id="PF16699">
    <property type="entry name" value="CSTF1_dimer"/>
    <property type="match status" value="1"/>
</dbReference>
<dbReference type="EMBL" id="BMAW01051326">
    <property type="protein sequence ID" value="GFS79789.1"/>
    <property type="molecule type" value="Genomic_DNA"/>
</dbReference>
<dbReference type="AlphaFoldDB" id="A0A8X6T4Y5"/>
<sequence>MTKTNEPGKGYKEREHLYRLIISQLFYDGHQTLAVSLSNLTKTQPPCPPSDRLFKLVSLGIRTELGKLV</sequence>
<feature type="domain" description="Cleavage stimulation factor subunit 1 dimerisation" evidence="1">
    <location>
        <begin position="12"/>
        <end position="64"/>
    </location>
</feature>
<organism evidence="2 3">
    <name type="scientific">Nephila pilipes</name>
    <name type="common">Giant wood spider</name>
    <name type="synonym">Nephila maculata</name>
    <dbReference type="NCBI Taxonomy" id="299642"/>
    <lineage>
        <taxon>Eukaryota</taxon>
        <taxon>Metazoa</taxon>
        <taxon>Ecdysozoa</taxon>
        <taxon>Arthropoda</taxon>
        <taxon>Chelicerata</taxon>
        <taxon>Arachnida</taxon>
        <taxon>Araneae</taxon>
        <taxon>Araneomorphae</taxon>
        <taxon>Entelegynae</taxon>
        <taxon>Araneoidea</taxon>
        <taxon>Nephilidae</taxon>
        <taxon>Nephila</taxon>
    </lineage>
</organism>
<proteinExistence type="predicted"/>
<gene>
    <name evidence="2" type="primary">Cstf1_1</name>
    <name evidence="2" type="ORF">NPIL_695821</name>
</gene>
<dbReference type="Proteomes" id="UP000887013">
    <property type="component" value="Unassembled WGS sequence"/>
</dbReference>
<keyword evidence="3" id="KW-1185">Reference proteome</keyword>
<accession>A0A8X6T4Y5</accession>
<comment type="caution">
    <text evidence="2">The sequence shown here is derived from an EMBL/GenBank/DDBJ whole genome shotgun (WGS) entry which is preliminary data.</text>
</comment>
<dbReference type="OrthoDB" id="14421at2759"/>
<dbReference type="FunFam" id="1.20.960.50:FF:000001">
    <property type="entry name" value="Cleavage stimulation factor subunit 1"/>
    <property type="match status" value="1"/>
</dbReference>
<reference evidence="2" key="1">
    <citation type="submission" date="2020-08" db="EMBL/GenBank/DDBJ databases">
        <title>Multicomponent nature underlies the extraordinary mechanical properties of spider dragline silk.</title>
        <authorList>
            <person name="Kono N."/>
            <person name="Nakamura H."/>
            <person name="Mori M."/>
            <person name="Yoshida Y."/>
            <person name="Ohtoshi R."/>
            <person name="Malay A.D."/>
            <person name="Moran D.A.P."/>
            <person name="Tomita M."/>
            <person name="Numata K."/>
            <person name="Arakawa K."/>
        </authorList>
    </citation>
    <scope>NUCLEOTIDE SEQUENCE</scope>
</reference>
<dbReference type="InterPro" id="IPR038184">
    <property type="entry name" value="CSTF1_dimer_sf"/>
</dbReference>
<dbReference type="Gene3D" id="1.20.960.50">
    <property type="entry name" value="Cleavage stimulation factor subunit 1, dimerisation domain"/>
    <property type="match status" value="1"/>
</dbReference>